<name>A0A9N8ZCZ4_FUNMO</name>
<organism evidence="1 2">
    <name type="scientific">Funneliformis mosseae</name>
    <name type="common">Endomycorrhizal fungus</name>
    <name type="synonym">Glomus mosseae</name>
    <dbReference type="NCBI Taxonomy" id="27381"/>
    <lineage>
        <taxon>Eukaryota</taxon>
        <taxon>Fungi</taxon>
        <taxon>Fungi incertae sedis</taxon>
        <taxon>Mucoromycota</taxon>
        <taxon>Glomeromycotina</taxon>
        <taxon>Glomeromycetes</taxon>
        <taxon>Glomerales</taxon>
        <taxon>Glomeraceae</taxon>
        <taxon>Funneliformis</taxon>
    </lineage>
</organism>
<protein>
    <submittedName>
        <fullName evidence="1">9097_t:CDS:1</fullName>
    </submittedName>
</protein>
<dbReference type="EMBL" id="CAJVPP010000513">
    <property type="protein sequence ID" value="CAG8489104.1"/>
    <property type="molecule type" value="Genomic_DNA"/>
</dbReference>
<reference evidence="1" key="1">
    <citation type="submission" date="2021-06" db="EMBL/GenBank/DDBJ databases">
        <authorList>
            <person name="Kallberg Y."/>
            <person name="Tangrot J."/>
            <person name="Rosling A."/>
        </authorList>
    </citation>
    <scope>NUCLEOTIDE SEQUENCE</scope>
    <source>
        <strain evidence="1">87-6 pot B 2015</strain>
    </source>
</reference>
<sequence length="490" mass="57299">MEVTIPTNNMKLEIKVHASDVEKELGGEELDPFEKAGTYFNEPEHLSEENPTKRIINIIVQPHRSPPKTLRDIIDNITKDLIERDPKPYNELDMPLQQRKSNYWCLVSGGAHGIGKTRFGWELFNCVKENLPQYFQDLYRDLSDEITKMRVFQRWTNIHFEYIYIDFGNGYSLDDYGYKLDAGTIDSWDKQDVTNPPKNVFYKTIHYLSNYMIGPSLTIFVQPFLSGTAPHAVEVKAKVQNRAYEWKSCYPIFQLLMDTGGLPRALQRLFIIIFGEYGKDGRIIMKLSLNMYYCIEGIHVTLDTCLVDKKPDLMIRSLERDRHIVLTRAENRNLYLIKMPFFFISIYNDILRIVDSDLTKKVFQDDSSMYWQEWEVFVAHHEAFRTNLAIRMGYEKLSFRELYPGACGMDSDLNFVVKLKSLRVCEANKQFPANMKLTTKRNEQIDWKSGDVVVLNGKSAELADIFFVRETDDTSFFTMDQSKWDYASKR</sequence>
<accession>A0A9N8ZCZ4</accession>
<evidence type="ECO:0000313" key="2">
    <source>
        <dbReference type="Proteomes" id="UP000789375"/>
    </source>
</evidence>
<evidence type="ECO:0000313" key="1">
    <source>
        <dbReference type="EMBL" id="CAG8489104.1"/>
    </source>
</evidence>
<dbReference type="AlphaFoldDB" id="A0A9N8ZCZ4"/>
<keyword evidence="2" id="KW-1185">Reference proteome</keyword>
<proteinExistence type="predicted"/>
<dbReference type="Proteomes" id="UP000789375">
    <property type="component" value="Unassembled WGS sequence"/>
</dbReference>
<gene>
    <name evidence="1" type="ORF">FMOSSE_LOCUS3436</name>
</gene>
<comment type="caution">
    <text evidence="1">The sequence shown here is derived from an EMBL/GenBank/DDBJ whole genome shotgun (WGS) entry which is preliminary data.</text>
</comment>